<keyword evidence="1" id="KW-0175">Coiled coil</keyword>
<protein>
    <recommendedName>
        <fullName evidence="4">Excreted virulence factor EspC (Type VII ESX diderm)</fullName>
    </recommendedName>
</protein>
<reference evidence="2 3" key="1">
    <citation type="submission" date="2019-06" db="EMBL/GenBank/DDBJ databases">
        <title>Sequencing the genomes of 1000 actinobacteria strains.</title>
        <authorList>
            <person name="Klenk H.-P."/>
        </authorList>
    </citation>
    <scope>NUCLEOTIDE SEQUENCE [LARGE SCALE GENOMIC DNA]</scope>
    <source>
        <strain evidence="2 3">DSM 25218</strain>
    </source>
</reference>
<accession>A0A543ADS5</accession>
<comment type="caution">
    <text evidence="2">The sequence shown here is derived from an EMBL/GenBank/DDBJ whole genome shotgun (WGS) entry which is preliminary data.</text>
</comment>
<feature type="coiled-coil region" evidence="1">
    <location>
        <begin position="9"/>
        <end position="39"/>
    </location>
</feature>
<evidence type="ECO:0000313" key="3">
    <source>
        <dbReference type="Proteomes" id="UP000320209"/>
    </source>
</evidence>
<organism evidence="2 3">
    <name type="scientific">Nocardioides albertanoniae</name>
    <dbReference type="NCBI Taxonomy" id="1175486"/>
    <lineage>
        <taxon>Bacteria</taxon>
        <taxon>Bacillati</taxon>
        <taxon>Actinomycetota</taxon>
        <taxon>Actinomycetes</taxon>
        <taxon>Propionibacteriales</taxon>
        <taxon>Nocardioidaceae</taxon>
        <taxon>Nocardioides</taxon>
    </lineage>
</organism>
<dbReference type="EMBL" id="VFOV01000001">
    <property type="protein sequence ID" value="TQL70731.1"/>
    <property type="molecule type" value="Genomic_DNA"/>
</dbReference>
<dbReference type="AlphaFoldDB" id="A0A543ADS5"/>
<dbReference type="OrthoDB" id="5195569at2"/>
<evidence type="ECO:0000256" key="1">
    <source>
        <dbReference type="SAM" id="Coils"/>
    </source>
</evidence>
<dbReference type="RefSeq" id="WP_141782428.1">
    <property type="nucleotide sequence ID" value="NZ_VFOV01000001.1"/>
</dbReference>
<proteinExistence type="predicted"/>
<evidence type="ECO:0000313" key="2">
    <source>
        <dbReference type="EMBL" id="TQL70731.1"/>
    </source>
</evidence>
<evidence type="ECO:0008006" key="4">
    <source>
        <dbReference type="Google" id="ProtNLM"/>
    </source>
</evidence>
<name>A0A543ADS5_9ACTN</name>
<sequence length="101" mass="11378">MGDKVHIKISELETMHASLESIVKEFEDATDRSEDLESDIGRPFGRGELQDAVKDFEERWDDQRGKLKESLEEIAKKTKAVVDGFNKFDDDAAGKMSNSGK</sequence>
<gene>
    <name evidence="2" type="ORF">FB381_4673</name>
</gene>
<dbReference type="Gene3D" id="1.10.287.1060">
    <property type="entry name" value="ESAT-6-like"/>
    <property type="match status" value="1"/>
</dbReference>
<keyword evidence="3" id="KW-1185">Reference proteome</keyword>
<dbReference type="Proteomes" id="UP000320209">
    <property type="component" value="Unassembled WGS sequence"/>
</dbReference>